<gene>
    <name evidence="1" type="ORF">FTUN_3861</name>
</gene>
<reference evidence="2" key="1">
    <citation type="submission" date="2020-05" db="EMBL/GenBank/DDBJ databases">
        <title>Frigoriglobus tundricola gen. nov., sp. nov., a psychrotolerant cellulolytic planctomycete of the family Gemmataceae with two divergent copies of 16S rRNA gene.</title>
        <authorList>
            <person name="Kulichevskaya I.S."/>
            <person name="Ivanova A.A."/>
            <person name="Naumoff D.G."/>
            <person name="Beletsky A.V."/>
            <person name="Rijpstra W.I.C."/>
            <person name="Sinninghe Damste J.S."/>
            <person name="Mardanov A.V."/>
            <person name="Ravin N.V."/>
            <person name="Dedysh S.N."/>
        </authorList>
    </citation>
    <scope>NUCLEOTIDE SEQUENCE [LARGE SCALE GENOMIC DNA]</scope>
    <source>
        <strain evidence="2">PL17</strain>
    </source>
</reference>
<dbReference type="EMBL" id="CP053452">
    <property type="protein sequence ID" value="QJW96304.1"/>
    <property type="molecule type" value="Genomic_DNA"/>
</dbReference>
<protein>
    <submittedName>
        <fullName evidence="1">Uncharacterized protein</fullName>
    </submittedName>
</protein>
<keyword evidence="2" id="KW-1185">Reference proteome</keyword>
<evidence type="ECO:0000313" key="1">
    <source>
        <dbReference type="EMBL" id="QJW96304.1"/>
    </source>
</evidence>
<dbReference type="KEGG" id="ftj:FTUN_3861"/>
<dbReference type="AlphaFoldDB" id="A0A6M5YSB1"/>
<dbReference type="Proteomes" id="UP000503447">
    <property type="component" value="Chromosome"/>
</dbReference>
<proteinExistence type="predicted"/>
<name>A0A6M5YSB1_9BACT</name>
<sequence length="48" mass="5395">MWPGALAQPKKQAACRTTTRVAGTVGMKQKVIESLRLLARRPFVQFRP</sequence>
<evidence type="ECO:0000313" key="2">
    <source>
        <dbReference type="Proteomes" id="UP000503447"/>
    </source>
</evidence>
<organism evidence="1 2">
    <name type="scientific">Frigoriglobus tundricola</name>
    <dbReference type="NCBI Taxonomy" id="2774151"/>
    <lineage>
        <taxon>Bacteria</taxon>
        <taxon>Pseudomonadati</taxon>
        <taxon>Planctomycetota</taxon>
        <taxon>Planctomycetia</taxon>
        <taxon>Gemmatales</taxon>
        <taxon>Gemmataceae</taxon>
        <taxon>Frigoriglobus</taxon>
    </lineage>
</organism>
<accession>A0A6M5YSB1</accession>